<dbReference type="SUPFAM" id="SSF88723">
    <property type="entry name" value="PIN domain-like"/>
    <property type="match status" value="1"/>
</dbReference>
<evidence type="ECO:0000256" key="5">
    <source>
        <dbReference type="ARBA" id="ARBA00022763"/>
    </source>
</evidence>
<dbReference type="InterPro" id="IPR006086">
    <property type="entry name" value="XPG-I_dom"/>
</dbReference>
<dbReference type="Pfam" id="PF00867">
    <property type="entry name" value="XPG_I"/>
    <property type="match status" value="1"/>
</dbReference>
<evidence type="ECO:0000256" key="3">
    <source>
        <dbReference type="ARBA" id="ARBA00022722"/>
    </source>
</evidence>
<keyword evidence="6" id="KW-0378">Hydrolase</keyword>
<dbReference type="FunFam" id="1.10.150.20:FF:000011">
    <property type="entry name" value="exonuclease 1"/>
    <property type="match status" value="1"/>
</dbReference>
<accession>D8LYR3</accession>
<evidence type="ECO:0000256" key="11">
    <source>
        <dbReference type="PROSITE-ProRule" id="PRU00339"/>
    </source>
</evidence>
<dbReference type="SMART" id="SM00279">
    <property type="entry name" value="HhH2"/>
    <property type="match status" value="1"/>
</dbReference>
<evidence type="ECO:0000256" key="2">
    <source>
        <dbReference type="ARBA" id="ARBA00004123"/>
    </source>
</evidence>
<keyword evidence="5" id="KW-0227">DNA damage</keyword>
<dbReference type="GO" id="GO:0006281">
    <property type="term" value="P:DNA repair"/>
    <property type="evidence" value="ECO:0007669"/>
    <property type="project" value="UniProtKB-KW"/>
</dbReference>
<dbReference type="Gene3D" id="1.10.150.20">
    <property type="entry name" value="5' to 3' exonuclease, C-terminal subdomain"/>
    <property type="match status" value="1"/>
</dbReference>
<evidence type="ECO:0000256" key="7">
    <source>
        <dbReference type="ARBA" id="ARBA00022839"/>
    </source>
</evidence>
<dbReference type="OMA" id="DVQFRAM"/>
<evidence type="ECO:0000256" key="6">
    <source>
        <dbReference type="ARBA" id="ARBA00022801"/>
    </source>
</evidence>
<keyword evidence="4" id="KW-0479">Metal-binding</keyword>
<keyword evidence="8" id="KW-0460">Magnesium</keyword>
<dbReference type="GO" id="GO:0017108">
    <property type="term" value="F:5'-flap endonuclease activity"/>
    <property type="evidence" value="ECO:0007669"/>
    <property type="project" value="TreeGrafter"/>
</dbReference>
<dbReference type="InterPro" id="IPR006084">
    <property type="entry name" value="XPG/Rad2"/>
</dbReference>
<evidence type="ECO:0000256" key="9">
    <source>
        <dbReference type="ARBA" id="ARBA00023204"/>
    </source>
</evidence>
<proteinExistence type="predicted"/>
<dbReference type="InterPro" id="IPR008918">
    <property type="entry name" value="HhH2"/>
</dbReference>
<dbReference type="Gene3D" id="3.40.50.1010">
    <property type="entry name" value="5'-nuclease"/>
    <property type="match status" value="1"/>
</dbReference>
<dbReference type="PANTHER" id="PTHR11081">
    <property type="entry name" value="FLAP ENDONUCLEASE FAMILY MEMBER"/>
    <property type="match status" value="1"/>
</dbReference>
<evidence type="ECO:0000313" key="13">
    <source>
        <dbReference type="EMBL" id="CBK20718.2"/>
    </source>
</evidence>
<keyword evidence="3" id="KW-0540">Nuclease</keyword>
<dbReference type="Proteomes" id="UP000008312">
    <property type="component" value="Unassembled WGS sequence"/>
</dbReference>
<reference evidence="13" key="1">
    <citation type="submission" date="2010-02" db="EMBL/GenBank/DDBJ databases">
        <title>Sequencing and annotation of the Blastocystis hominis genome.</title>
        <authorList>
            <person name="Wincker P."/>
        </authorList>
    </citation>
    <scope>NUCLEOTIDE SEQUENCE</scope>
    <source>
        <strain evidence="13">Singapore isolate B</strain>
    </source>
</reference>
<protein>
    <recommendedName>
        <fullName evidence="12">XPG-I domain-containing protein</fullName>
    </recommendedName>
</protein>
<dbReference type="AlphaFoldDB" id="D8LYR3"/>
<dbReference type="PRINTS" id="PR00853">
    <property type="entry name" value="XPGRADSUPER"/>
</dbReference>
<dbReference type="CDD" id="cd09857">
    <property type="entry name" value="PIN_EXO1"/>
    <property type="match status" value="1"/>
</dbReference>
<name>D8LYR3_BLAHO</name>
<dbReference type="InterPro" id="IPR044752">
    <property type="entry name" value="PIN-like_EXO1"/>
</dbReference>
<evidence type="ECO:0000259" key="12">
    <source>
        <dbReference type="SMART" id="SM00484"/>
    </source>
</evidence>
<feature type="repeat" description="TPR" evidence="11">
    <location>
        <begin position="45"/>
        <end position="78"/>
    </location>
</feature>
<comment type="subcellular location">
    <subcellularLocation>
        <location evidence="2">Nucleus</location>
    </subcellularLocation>
</comment>
<dbReference type="EMBL" id="FN668639">
    <property type="protein sequence ID" value="CBK20718.2"/>
    <property type="molecule type" value="Genomic_DNA"/>
</dbReference>
<keyword evidence="11" id="KW-0802">TPR repeat</keyword>
<evidence type="ECO:0000256" key="10">
    <source>
        <dbReference type="ARBA" id="ARBA00023242"/>
    </source>
</evidence>
<dbReference type="OrthoDB" id="26491at2759"/>
<evidence type="ECO:0000256" key="1">
    <source>
        <dbReference type="ARBA" id="ARBA00001946"/>
    </source>
</evidence>
<sequence>MSRLVQYCLNRLDELITEGLVPYVVFDGADLPIKGGTNESRREARQRNMEIAQQKEREGKIDEASDYFYRALEISPDLYAPLIAQLKERNIQFLVAPYESDAQLGFLFRNNYIDLVITEDGDTLVYGCRRVLFKLDKGTGEEIDMSRLSHCTKLNFCDWTHDMFTYLCVLSGCDYLPSLRGIGIVRAYQAVSRGRTPAGIFAYLRGVTEVPLEYENGFARAVFTFRHQTVFDPQRRAAVPLLPLPASLQAQPPAYLGPVLPADLAVRIAAGEVDPVTQRPVGAMEEETAGMEEPGEAGEVRFSSPFVSISFRALIERPSERGLPRKGDLSHLDFASGSAVKRAMVMESPPRKRPTVERIGPSPVAAKCVNAFLDQFRRSLTQQ</sequence>
<dbReference type="CDD" id="cd09908">
    <property type="entry name" value="H3TH_EXO1"/>
    <property type="match status" value="1"/>
</dbReference>
<dbReference type="PROSITE" id="PS50005">
    <property type="entry name" value="TPR"/>
    <property type="match status" value="1"/>
</dbReference>
<evidence type="ECO:0000313" key="14">
    <source>
        <dbReference type="Proteomes" id="UP000008312"/>
    </source>
</evidence>
<dbReference type="GO" id="GO:0003677">
    <property type="term" value="F:DNA binding"/>
    <property type="evidence" value="ECO:0007669"/>
    <property type="project" value="InterPro"/>
</dbReference>
<dbReference type="InterPro" id="IPR019734">
    <property type="entry name" value="TPR_rpt"/>
</dbReference>
<organism evidence="13">
    <name type="scientific">Blastocystis hominis</name>
    <dbReference type="NCBI Taxonomy" id="12968"/>
    <lineage>
        <taxon>Eukaryota</taxon>
        <taxon>Sar</taxon>
        <taxon>Stramenopiles</taxon>
        <taxon>Bigyra</taxon>
        <taxon>Opalozoa</taxon>
        <taxon>Opalinata</taxon>
        <taxon>Blastocystidae</taxon>
        <taxon>Blastocystis</taxon>
    </lineage>
</organism>
<dbReference type="GO" id="GO:0046872">
    <property type="term" value="F:metal ion binding"/>
    <property type="evidence" value="ECO:0007669"/>
    <property type="project" value="UniProtKB-KW"/>
</dbReference>
<dbReference type="GeneID" id="24918282"/>
<dbReference type="GO" id="GO:0035312">
    <property type="term" value="F:5'-3' DNA exonuclease activity"/>
    <property type="evidence" value="ECO:0007669"/>
    <property type="project" value="InterPro"/>
</dbReference>
<dbReference type="RefSeq" id="XP_012894766.1">
    <property type="nucleotide sequence ID" value="XM_013039312.1"/>
</dbReference>
<feature type="domain" description="XPG-I" evidence="12">
    <location>
        <begin position="87"/>
        <end position="156"/>
    </location>
</feature>
<dbReference type="InterPro" id="IPR029060">
    <property type="entry name" value="PIN-like_dom_sf"/>
</dbReference>
<dbReference type="SUPFAM" id="SSF47807">
    <property type="entry name" value="5' to 3' exonuclease, C-terminal subdomain"/>
    <property type="match status" value="1"/>
</dbReference>
<evidence type="ECO:0000256" key="8">
    <source>
        <dbReference type="ARBA" id="ARBA00022842"/>
    </source>
</evidence>
<dbReference type="InterPro" id="IPR037315">
    <property type="entry name" value="EXO1_H3TH"/>
</dbReference>
<dbReference type="InParanoid" id="D8LYR3"/>
<keyword evidence="9" id="KW-0234">DNA repair</keyword>
<dbReference type="SMART" id="SM00484">
    <property type="entry name" value="XPGI"/>
    <property type="match status" value="1"/>
</dbReference>
<keyword evidence="14" id="KW-1185">Reference proteome</keyword>
<evidence type="ECO:0000256" key="4">
    <source>
        <dbReference type="ARBA" id="ARBA00022723"/>
    </source>
</evidence>
<gene>
    <name evidence="13" type="ORF">GSBLH_T00000998001</name>
</gene>
<comment type="cofactor">
    <cofactor evidence="1">
        <name>Mg(2+)</name>
        <dbReference type="ChEBI" id="CHEBI:18420"/>
    </cofactor>
</comment>
<keyword evidence="10" id="KW-0539">Nucleus</keyword>
<dbReference type="InterPro" id="IPR036279">
    <property type="entry name" value="5-3_exonuclease_C_sf"/>
</dbReference>
<dbReference type="GO" id="GO:0005634">
    <property type="term" value="C:nucleus"/>
    <property type="evidence" value="ECO:0007669"/>
    <property type="project" value="UniProtKB-SubCell"/>
</dbReference>
<dbReference type="PANTHER" id="PTHR11081:SF65">
    <property type="entry name" value="DNA DAMAGE-INDUCIBLE PROTEIN DIN7-RELATED"/>
    <property type="match status" value="1"/>
</dbReference>
<keyword evidence="7" id="KW-0269">Exonuclease</keyword>